<evidence type="ECO:0000256" key="1">
    <source>
        <dbReference type="ARBA" id="ARBA00023125"/>
    </source>
</evidence>
<dbReference type="SUPFAM" id="SSF46785">
    <property type="entry name" value="Winged helix' DNA-binding domain"/>
    <property type="match status" value="1"/>
</dbReference>
<dbReference type="PROSITE" id="PS51526">
    <property type="entry name" value="RFX_DBD"/>
    <property type="match status" value="1"/>
</dbReference>
<dbReference type="Pfam" id="PF02257">
    <property type="entry name" value="RFX_DNA_binding"/>
    <property type="match status" value="1"/>
</dbReference>
<reference evidence="4" key="1">
    <citation type="submission" date="2022-03" db="EMBL/GenBank/DDBJ databases">
        <authorList>
            <person name="Legras J.-L."/>
            <person name="Devillers H."/>
            <person name="Grondin C."/>
        </authorList>
    </citation>
    <scope>NUCLEOTIDE SEQUENCE</scope>
    <source>
        <strain evidence="4">CLIB 1423</strain>
    </source>
</reference>
<organism evidence="4 5">
    <name type="scientific">[Candida] railenensis</name>
    <dbReference type="NCBI Taxonomy" id="45579"/>
    <lineage>
        <taxon>Eukaryota</taxon>
        <taxon>Fungi</taxon>
        <taxon>Dikarya</taxon>
        <taxon>Ascomycota</taxon>
        <taxon>Saccharomycotina</taxon>
        <taxon>Pichiomycetes</taxon>
        <taxon>Debaryomycetaceae</taxon>
        <taxon>Kurtzmaniella</taxon>
    </lineage>
</organism>
<sequence>MNNPYSANKDDQQQGPPHNPIEDPYHRHQEIDPPDHVDHEYSQNQDYLGSSSSLINQPQYFRSQQQQQQQEQQRQQFSHQQRQIQNYNQQMQLQFELQRQQQQQQQQQMHVQYQVQPQQHFSQISYPQQFLGAPHDTYLAQPQPQTKSISPDKKKTVSRIRTPDNTASSSTVNISESQLTGSARKRHRRSDSTNIDDSDFELKQLAFKASEIPLTELALKIKAVENDDNIPESKPSSSATSTGVSASVTGTATGTVATTGVVPGGVINTSKERQRQIFAMVWLLGSCESSATAVVPRNRIYARYVQLCADNSLKPLSPASFGKLVRILFPNLTTRRLGMRGQSKYHYCGIKLVGDNSFQDFNNSQSPASVSSSYGVDSPQSQGANTPSFFGSPITIGTTHSNFSTPAAAGLSAASTEPTFTLYQQQAQYFQYQQGFLKYIPDLFAMIEKSMSSDNMNKSPIVLPSIYPYLPRDSDYDIADTLYSLYRVHCTTVFESLRYMHIKKLFTAFSNFTGILTAPVSKLYGSEFVFEWVKECDNVMYRSMTKMLTKLHLQNVPADVLDNLKIIASQYTDKLSMSIQNKVPKSFIIMKLTGAQRFVKSLSRLIRVIETGQSTARILNNSIERQAMLDDWMKLEINEIVLREVPCSNDNVQILLRIFGTEFIALFDKKSKDDHRGNPFLSNIASFVSNLPSRFSRVNARMFLLVTSNLLTTCLREISLSGGQGFGAWWVVRCWVDEYLNWYFELGGILQEEFRNNFEKEISQPLKTEPHEQDRLEQLALAEHAHTHVDDPELDNRKIFDLLDDSKGFEDIIGDASTEGLLDLDHVGVEKLLGKSDDILGLH</sequence>
<feature type="compositionally biased region" description="Polar residues" evidence="2">
    <location>
        <begin position="42"/>
        <end position="56"/>
    </location>
</feature>
<gene>
    <name evidence="4" type="ORF">CLIB1423_01S02520</name>
</gene>
<dbReference type="GO" id="GO:0000978">
    <property type="term" value="F:RNA polymerase II cis-regulatory region sequence-specific DNA binding"/>
    <property type="evidence" value="ECO:0007669"/>
    <property type="project" value="TreeGrafter"/>
</dbReference>
<protein>
    <submittedName>
        <fullName evidence="4">Transcriptional regulator Rfx1p</fullName>
    </submittedName>
</protein>
<dbReference type="Gene3D" id="1.10.10.10">
    <property type="entry name" value="Winged helix-like DNA-binding domain superfamily/Winged helix DNA-binding domain"/>
    <property type="match status" value="1"/>
</dbReference>
<dbReference type="InterPro" id="IPR039779">
    <property type="entry name" value="RFX-like"/>
</dbReference>
<keyword evidence="1" id="KW-0238">DNA-binding</keyword>
<feature type="region of interest" description="Disordered" evidence="2">
    <location>
        <begin position="142"/>
        <end position="195"/>
    </location>
</feature>
<name>A0A9P0QKJ7_9ASCO</name>
<feature type="compositionally biased region" description="Low complexity" evidence="2">
    <location>
        <begin position="235"/>
        <end position="247"/>
    </location>
</feature>
<dbReference type="InterPro" id="IPR057321">
    <property type="entry name" value="RFX1-4/6/8-like_BCD"/>
</dbReference>
<evidence type="ECO:0000259" key="3">
    <source>
        <dbReference type="PROSITE" id="PS51526"/>
    </source>
</evidence>
<dbReference type="PANTHER" id="PTHR12619:SF5">
    <property type="entry name" value="TRANSCRIPTION FACTOR RFX4"/>
    <property type="match status" value="1"/>
</dbReference>
<dbReference type="FunFam" id="1.10.10.10:FF:000119">
    <property type="entry name" value="DNA damage and replication checkpoint protein"/>
    <property type="match status" value="1"/>
</dbReference>
<feature type="region of interest" description="Disordered" evidence="2">
    <location>
        <begin position="228"/>
        <end position="247"/>
    </location>
</feature>
<feature type="domain" description="RFX-type winged-helix" evidence="3">
    <location>
        <begin position="279"/>
        <end position="354"/>
    </location>
</feature>
<dbReference type="GO" id="GO:0000981">
    <property type="term" value="F:DNA-binding transcription factor activity, RNA polymerase II-specific"/>
    <property type="evidence" value="ECO:0007669"/>
    <property type="project" value="TreeGrafter"/>
</dbReference>
<evidence type="ECO:0000313" key="5">
    <source>
        <dbReference type="Proteomes" id="UP000837801"/>
    </source>
</evidence>
<dbReference type="InterPro" id="IPR036390">
    <property type="entry name" value="WH_DNA-bd_sf"/>
</dbReference>
<feature type="region of interest" description="Disordered" evidence="2">
    <location>
        <begin position="1"/>
        <end position="83"/>
    </location>
</feature>
<dbReference type="OrthoDB" id="10056949at2759"/>
<feature type="compositionally biased region" description="Low complexity" evidence="2">
    <location>
        <begin position="57"/>
        <end position="83"/>
    </location>
</feature>
<proteinExistence type="predicted"/>
<keyword evidence="5" id="KW-1185">Reference proteome</keyword>
<comment type="caution">
    <text evidence="4">The sequence shown here is derived from an EMBL/GenBank/DDBJ whole genome shotgun (WGS) entry which is preliminary data.</text>
</comment>
<dbReference type="InterPro" id="IPR003150">
    <property type="entry name" value="DNA-bd_RFX"/>
</dbReference>
<accession>A0A9P0QKJ7</accession>
<evidence type="ECO:0000313" key="4">
    <source>
        <dbReference type="EMBL" id="CAH2350102.1"/>
    </source>
</evidence>
<dbReference type="Proteomes" id="UP000837801">
    <property type="component" value="Unassembled WGS sequence"/>
</dbReference>
<dbReference type="PANTHER" id="PTHR12619">
    <property type="entry name" value="RFX TRANSCRIPTION FACTOR FAMILY"/>
    <property type="match status" value="1"/>
</dbReference>
<feature type="compositionally biased region" description="Basic and acidic residues" evidence="2">
    <location>
        <begin position="20"/>
        <end position="41"/>
    </location>
</feature>
<dbReference type="InterPro" id="IPR036388">
    <property type="entry name" value="WH-like_DNA-bd_sf"/>
</dbReference>
<dbReference type="Pfam" id="PF25340">
    <property type="entry name" value="BCD_RFX"/>
    <property type="match status" value="1"/>
</dbReference>
<dbReference type="AlphaFoldDB" id="A0A9P0QKJ7"/>
<feature type="compositionally biased region" description="Polar residues" evidence="2">
    <location>
        <begin position="163"/>
        <end position="181"/>
    </location>
</feature>
<dbReference type="EMBL" id="CAKXYY010000001">
    <property type="protein sequence ID" value="CAH2350102.1"/>
    <property type="molecule type" value="Genomic_DNA"/>
</dbReference>
<evidence type="ECO:0000256" key="2">
    <source>
        <dbReference type="SAM" id="MobiDB-lite"/>
    </source>
</evidence>